<dbReference type="SUPFAM" id="SSF46966">
    <property type="entry name" value="Spectrin repeat"/>
    <property type="match status" value="2"/>
</dbReference>
<accession>A0A8K0CBC6</accession>
<evidence type="ECO:0000256" key="4">
    <source>
        <dbReference type="ARBA" id="ARBA00022989"/>
    </source>
</evidence>
<keyword evidence="8" id="KW-0175">Coiled coil</keyword>
<feature type="compositionally biased region" description="Basic and acidic residues" evidence="9">
    <location>
        <begin position="1156"/>
        <end position="1165"/>
    </location>
</feature>
<comment type="caution">
    <text evidence="11">The sequence shown here is derived from an EMBL/GenBank/DDBJ whole genome shotgun (WGS) entry which is preliminary data.</text>
</comment>
<evidence type="ECO:0000256" key="5">
    <source>
        <dbReference type="ARBA" id="ARBA00023136"/>
    </source>
</evidence>
<keyword evidence="5 7" id="KW-0472">Membrane</keyword>
<protein>
    <recommendedName>
        <fullName evidence="10">KASH domain-containing protein</fullName>
    </recommendedName>
</protein>
<feature type="region of interest" description="Disordered" evidence="9">
    <location>
        <begin position="782"/>
        <end position="808"/>
    </location>
</feature>
<evidence type="ECO:0000256" key="6">
    <source>
        <dbReference type="ARBA" id="ARBA00023242"/>
    </source>
</evidence>
<evidence type="ECO:0000256" key="8">
    <source>
        <dbReference type="SAM" id="Coils"/>
    </source>
</evidence>
<feature type="region of interest" description="Disordered" evidence="9">
    <location>
        <begin position="432"/>
        <end position="460"/>
    </location>
</feature>
<comment type="similarity">
    <text evidence="2">Belongs to the nesprin family.</text>
</comment>
<sequence length="1301" mass="148029">MPVGTGFENSAMKASFSLSSLQASAETPDKGVKVRTCNSLTKKKHGEEWYWRRSWGSTGGSTASDQKDDFWSALQANYDYIMDNQLIDNCQEANGELTLDTRMWSLKEFYIQFSELYSWLNSVQETLCGKELNNSEDSLRTRYINEVVKKKSLMKLFNEQASQLVQLHPEMEEEVTWRVMRLNSKWESMEAALGLSDCRNCNLHTCTDIEHELKRLRTWMKNTEARLQPLVFRVKWSKTEIENKILEHKVLHRDIESHGKLVSSVVKLCKGRNEAGLESVNVRRVARGLERRWHLLFLRSLEWQCYIDSLSKGISGKNRTTLTESSDSENDDEPLNKYPRLGDSLFSSRVTLTDDKSSFNEDKYKSDEKENIPTTGNVITMVKSKTTDQKKSELVNNITPDRIKHTEDTSAFTKSNRRAPNLGTYYFRHEDTTDSEVHTSNSSKIKPPHTPMEDSSEDEWTYSANDKKQTEKKCNVTVQQNVSPTSKTSCQDIRRLVQEAEELVRESPVKRIKSSTGAPLNKMSRVKQWLNMEKPSYSCDASCEEEEKESQSSEDLNESVATCRALQDVFSQSMSANDADKTDTTLKVFLRQKKVDLKRNRPWSISCISQLPYALPRGSRSQNFSISESALHQLSFSPKCSKSLTASVNSISVYQNNSTSSTMEEGGTVLVEHNSTPMRRRRLKFRRKSSSRRRGANEVCVTQENSRERVGTLIKSGSFSGSSCKISNIERHTASDPSTIHHGQQGLYVLSNNNTSDADSDDDRHSKGMPVFKIGEATTYLSVDGRDNSPGKSSLNNTEEQSSSLSEQAWDSYQEKYLSEAYSEAQDSDAARRLLEFGEDYRNFLDSQSDWSTQSTNPEFSPPFKRKILSPFEVLESESDSDDVRHLLKQSRDELLQTAKIYNQQFSSGINEYLIGNDSDIIATCDRHLYCLNLIEKSPEEFSLSKADRERSTDLLSQWRRLKEKANRMQEYRNLQKEIILLKNELANFKTPAPFESLVVNSIEDIRKEIEFYSAKLVNMEERKAKLLTLNVAVHRFVIENKNYNPAALKTDISELYRVWYDIHSSATERLNHLRCLLQTWQTLESRLDQLQGDLQDDKETLAILDSALRDGILSDHIATSVREVAKVLSETNQGSSLPGLLSESSFSDSGISDEGSEHEQGERERRLASIRHLMRQLEAIMAPDCFARVDMSERFLAAEDELRSLQKRCRSLVVRTAVSAVAPPCEQTPVVFSDPGDPEDKSGSGSWFKRVVRASLPFQLAIVALLCVACLLEPHCCDNMNTFSMSLSPQLRYVRGPPPV</sequence>
<organism evidence="11 12">
    <name type="scientific">Ignelater luminosus</name>
    <name type="common">Cucubano</name>
    <name type="synonym">Pyrophorus luminosus</name>
    <dbReference type="NCBI Taxonomy" id="2038154"/>
    <lineage>
        <taxon>Eukaryota</taxon>
        <taxon>Metazoa</taxon>
        <taxon>Ecdysozoa</taxon>
        <taxon>Arthropoda</taxon>
        <taxon>Hexapoda</taxon>
        <taxon>Insecta</taxon>
        <taxon>Pterygota</taxon>
        <taxon>Neoptera</taxon>
        <taxon>Endopterygota</taxon>
        <taxon>Coleoptera</taxon>
        <taxon>Polyphaga</taxon>
        <taxon>Elateriformia</taxon>
        <taxon>Elateroidea</taxon>
        <taxon>Elateridae</taxon>
        <taxon>Agrypninae</taxon>
        <taxon>Pyrophorini</taxon>
        <taxon>Ignelater</taxon>
    </lineage>
</organism>
<evidence type="ECO:0000259" key="10">
    <source>
        <dbReference type="PROSITE" id="PS51049"/>
    </source>
</evidence>
<dbReference type="PROSITE" id="PS51049">
    <property type="entry name" value="KASH"/>
    <property type="match status" value="1"/>
</dbReference>
<dbReference type="InterPro" id="IPR012315">
    <property type="entry name" value="KASH"/>
</dbReference>
<dbReference type="Proteomes" id="UP000801492">
    <property type="component" value="Unassembled WGS sequence"/>
</dbReference>
<name>A0A8K0CBC6_IGNLU</name>
<feature type="domain" description="KASH" evidence="10">
    <location>
        <begin position="1246"/>
        <end position="1301"/>
    </location>
</feature>
<keyword evidence="6" id="KW-0539">Nucleus</keyword>
<feature type="coiled-coil region" evidence="8">
    <location>
        <begin position="965"/>
        <end position="1023"/>
    </location>
</feature>
<keyword evidence="4" id="KW-1133">Transmembrane helix</keyword>
<feature type="topological domain" description="Perinuclear space" evidence="7">
    <location>
        <begin position="1276"/>
        <end position="1301"/>
    </location>
</feature>
<dbReference type="GO" id="GO:0019894">
    <property type="term" value="F:kinesin binding"/>
    <property type="evidence" value="ECO:0007669"/>
    <property type="project" value="TreeGrafter"/>
</dbReference>
<feature type="compositionally biased region" description="Low complexity" evidence="9">
    <location>
        <begin position="1136"/>
        <end position="1154"/>
    </location>
</feature>
<evidence type="ECO:0000256" key="2">
    <source>
        <dbReference type="ARBA" id="ARBA00008619"/>
    </source>
</evidence>
<proteinExistence type="inferred from homology"/>
<evidence type="ECO:0000256" key="9">
    <source>
        <dbReference type="SAM" id="MobiDB-lite"/>
    </source>
</evidence>
<evidence type="ECO:0000256" key="3">
    <source>
        <dbReference type="ARBA" id="ARBA00022692"/>
    </source>
</evidence>
<feature type="topological domain" description="Cytoplasmic" evidence="7">
    <location>
        <begin position="1"/>
        <end position="1254"/>
    </location>
</feature>
<dbReference type="GO" id="GO:0007010">
    <property type="term" value="P:cytoskeleton organization"/>
    <property type="evidence" value="ECO:0007669"/>
    <property type="project" value="TreeGrafter"/>
</dbReference>
<gene>
    <name evidence="11" type="ORF">ILUMI_21809</name>
</gene>
<reference evidence="11" key="1">
    <citation type="submission" date="2019-08" db="EMBL/GenBank/DDBJ databases">
        <title>The genome of the North American firefly Photinus pyralis.</title>
        <authorList>
            <consortium name="Photinus pyralis genome working group"/>
            <person name="Fallon T.R."/>
            <person name="Sander Lower S.E."/>
            <person name="Weng J.-K."/>
        </authorList>
    </citation>
    <scope>NUCLEOTIDE SEQUENCE</scope>
    <source>
        <strain evidence="11">TRF0915ILg1</strain>
        <tissue evidence="11">Whole body</tissue>
    </source>
</reference>
<dbReference type="EMBL" id="VTPC01090180">
    <property type="protein sequence ID" value="KAF2884360.1"/>
    <property type="molecule type" value="Genomic_DNA"/>
</dbReference>
<evidence type="ECO:0000313" key="11">
    <source>
        <dbReference type="EMBL" id="KAF2884360.1"/>
    </source>
</evidence>
<keyword evidence="12" id="KW-1185">Reference proteome</keyword>
<evidence type="ECO:0000313" key="12">
    <source>
        <dbReference type="Proteomes" id="UP000801492"/>
    </source>
</evidence>
<dbReference type="GO" id="GO:0031965">
    <property type="term" value="C:nuclear membrane"/>
    <property type="evidence" value="ECO:0007669"/>
    <property type="project" value="UniProtKB-SubCell"/>
</dbReference>
<evidence type="ECO:0000256" key="1">
    <source>
        <dbReference type="ARBA" id="ARBA00004126"/>
    </source>
</evidence>
<dbReference type="Pfam" id="PF10541">
    <property type="entry name" value="KASH"/>
    <property type="match status" value="1"/>
</dbReference>
<dbReference type="Gene3D" id="1.20.58.60">
    <property type="match status" value="1"/>
</dbReference>
<dbReference type="GO" id="GO:0007097">
    <property type="term" value="P:nuclear migration"/>
    <property type="evidence" value="ECO:0007669"/>
    <property type="project" value="TreeGrafter"/>
</dbReference>
<feature type="compositionally biased region" description="Polar residues" evidence="9">
    <location>
        <begin position="790"/>
        <end position="808"/>
    </location>
</feature>
<feature type="region of interest" description="Disordered" evidence="9">
    <location>
        <begin position="1134"/>
        <end position="1165"/>
    </location>
</feature>
<feature type="region of interest" description="Disordered" evidence="9">
    <location>
        <begin position="751"/>
        <end position="770"/>
    </location>
</feature>
<dbReference type="PANTHER" id="PTHR21524:SF5">
    <property type="entry name" value="SPECTRIN REPEAT CONTAINING NUCLEAR ENVELOPE PROTEIN 2"/>
    <property type="match status" value="1"/>
</dbReference>
<dbReference type="SMART" id="SM01249">
    <property type="entry name" value="KASH"/>
    <property type="match status" value="1"/>
</dbReference>
<dbReference type="CDD" id="cd00176">
    <property type="entry name" value="SPEC"/>
    <property type="match status" value="1"/>
</dbReference>
<dbReference type="GO" id="GO:0048471">
    <property type="term" value="C:perinuclear region of cytoplasm"/>
    <property type="evidence" value="ECO:0007669"/>
    <property type="project" value="TreeGrafter"/>
</dbReference>
<evidence type="ECO:0000256" key="7">
    <source>
        <dbReference type="PROSITE-ProRule" id="PRU00385"/>
    </source>
</evidence>
<dbReference type="GO" id="GO:0006997">
    <property type="term" value="P:nucleus organization"/>
    <property type="evidence" value="ECO:0007669"/>
    <property type="project" value="TreeGrafter"/>
</dbReference>
<dbReference type="PANTHER" id="PTHR21524">
    <property type="entry name" value="SPECTRIN REPEAT CONTAINING NUCLEAR ENVELOPE PROTEIN 2"/>
    <property type="match status" value="1"/>
</dbReference>
<comment type="subcellular location">
    <subcellularLocation>
        <location evidence="1">Nucleus membrane</location>
    </subcellularLocation>
</comment>
<dbReference type="InterPro" id="IPR018159">
    <property type="entry name" value="Spectrin/alpha-actinin"/>
</dbReference>
<keyword evidence="3 7" id="KW-0812">Transmembrane</keyword>
<feature type="region of interest" description="Disordered" evidence="9">
    <location>
        <begin position="317"/>
        <end position="340"/>
    </location>
</feature>
<dbReference type="OrthoDB" id="10041151at2759"/>